<evidence type="ECO:0000256" key="3">
    <source>
        <dbReference type="ARBA" id="ARBA00005012"/>
    </source>
</evidence>
<evidence type="ECO:0000256" key="4">
    <source>
        <dbReference type="ARBA" id="ARBA00006389"/>
    </source>
</evidence>
<organism evidence="10 11">
    <name type="scientific">Sphingobium yanoikuyae</name>
    <name type="common">Sphingomonas yanoikuyae</name>
    <dbReference type="NCBI Taxonomy" id="13690"/>
    <lineage>
        <taxon>Bacteria</taxon>
        <taxon>Pseudomonadati</taxon>
        <taxon>Pseudomonadota</taxon>
        <taxon>Alphaproteobacteria</taxon>
        <taxon>Sphingomonadales</taxon>
        <taxon>Sphingomonadaceae</taxon>
        <taxon>Sphingobium</taxon>
    </lineage>
</organism>
<dbReference type="PANTHER" id="PTHR43104:SF2">
    <property type="entry name" value="L-2-HYDROXYGLUTARATE DEHYDROGENASE, MITOCHONDRIAL"/>
    <property type="match status" value="1"/>
</dbReference>
<dbReference type="GO" id="GO:0047545">
    <property type="term" value="F:(S)-2-hydroxyglutarate dehydrogenase activity"/>
    <property type="evidence" value="ECO:0007669"/>
    <property type="project" value="TreeGrafter"/>
</dbReference>
<dbReference type="STRING" id="13690.AX777_21240"/>
<dbReference type="NCBIfam" id="NF003603">
    <property type="entry name" value="PRK05257.1-1"/>
    <property type="match status" value="1"/>
</dbReference>
<proteinExistence type="inferred from homology"/>
<dbReference type="AlphaFoldDB" id="A0A084EIF2"/>
<dbReference type="NCBIfam" id="NF003606">
    <property type="entry name" value="PRK05257.2-1"/>
    <property type="match status" value="1"/>
</dbReference>
<dbReference type="NCBIfam" id="TIGR01320">
    <property type="entry name" value="mal_quin_oxido"/>
    <property type="match status" value="1"/>
</dbReference>
<dbReference type="eggNOG" id="COG0579">
    <property type="taxonomic scope" value="Bacteria"/>
</dbReference>
<gene>
    <name evidence="9 10" type="primary">mqo</name>
    <name evidence="10" type="ORF">CP98_03228</name>
</gene>
<evidence type="ECO:0000256" key="7">
    <source>
        <dbReference type="ARBA" id="ARBA00022827"/>
    </source>
</evidence>
<dbReference type="PANTHER" id="PTHR43104">
    <property type="entry name" value="L-2-HYDROXYGLUTARATE DEHYDROGENASE, MITOCHONDRIAL"/>
    <property type="match status" value="1"/>
</dbReference>
<dbReference type="NCBIfam" id="NF003605">
    <property type="entry name" value="PRK05257.1-4"/>
    <property type="match status" value="1"/>
</dbReference>
<comment type="catalytic activity">
    <reaction evidence="1 9">
        <text>(S)-malate + a quinone = a quinol + oxaloacetate</text>
        <dbReference type="Rhea" id="RHEA:46012"/>
        <dbReference type="ChEBI" id="CHEBI:15589"/>
        <dbReference type="ChEBI" id="CHEBI:16452"/>
        <dbReference type="ChEBI" id="CHEBI:24646"/>
        <dbReference type="ChEBI" id="CHEBI:132124"/>
        <dbReference type="EC" id="1.1.5.4"/>
    </reaction>
</comment>
<protein>
    <recommendedName>
        <fullName evidence="9">Probable malate:quinone oxidoreductase</fullName>
        <ecNumber evidence="9">1.1.5.4</ecNumber>
    </recommendedName>
    <alternativeName>
        <fullName evidence="9">MQO</fullName>
    </alternativeName>
    <alternativeName>
        <fullName evidence="9">Malate dehydrogenase [quinone]</fullName>
    </alternativeName>
</protein>
<dbReference type="RefSeq" id="WP_037520847.1">
    <property type="nucleotide sequence ID" value="NZ_JGVR01000020.1"/>
</dbReference>
<comment type="similarity">
    <text evidence="4 9">Belongs to the MQO family.</text>
</comment>
<dbReference type="HAMAP" id="MF_00212">
    <property type="entry name" value="MQO"/>
    <property type="match status" value="1"/>
</dbReference>
<dbReference type="Proteomes" id="UP000028534">
    <property type="component" value="Unassembled WGS sequence"/>
</dbReference>
<reference evidence="10 11" key="1">
    <citation type="submission" date="2014-03" db="EMBL/GenBank/DDBJ databases">
        <title>Genome sequence of Sphingobium yanoikuyae B1.</title>
        <authorList>
            <person name="Gan H.M."/>
            <person name="Gan H.Y."/>
            <person name="Savka M.A."/>
        </authorList>
    </citation>
    <scope>NUCLEOTIDE SEQUENCE [LARGE SCALE GENOMIC DNA]</scope>
    <source>
        <strain evidence="10 11">B1</strain>
    </source>
</reference>
<evidence type="ECO:0000256" key="9">
    <source>
        <dbReference type="HAMAP-Rule" id="MF_00212"/>
    </source>
</evidence>
<keyword evidence="5 9" id="KW-0816">Tricarboxylic acid cycle</keyword>
<dbReference type="InterPro" id="IPR036188">
    <property type="entry name" value="FAD/NAD-bd_sf"/>
</dbReference>
<sequence length="574" mass="62726">MTSSSSPAAPRRRPLFKKILLTLAILLLVLAIAATAFLFRPMASPAGKAAANDQAVDVLVIGGGIMGVTLATYLQEMEPDWRIDIYERMDKVAQESSNGWNNAGTGHSGFAELNYTPEKDDGSIATDKAVDIAEQFEISRQFWSHEVKQGRLPKPTDFINATPHMSFVWGDDNIAYLHKRRDALVKNPLFYGMQYSQDPAQIRRWAPLVMEGRDPKQKVAATFMPLGTDVNFGVITTQLTNALTRNRNFTLQLGHEVRGLHQNADKTWNVTVHDLKKNSDAVVKAKFVFIGAGGASLKLLQMSGIPESKNYAGFPVGGQFLAFEGPAATSRHNVKVYGKAEAGSPPMSVPHLDARKLDGKSVTLFGPFALQSTKFLKNGSSLDLFASIYKNNVGGMMKVGAENLDLVRYLAQQATLTDAQRQAELVKYYPNAKRGDWKLITAGQRVQVIKYDPKKGTVLQFGTEIVTDRDASIAALLGASPGASTSPAIMLEVMRRAFPQQMATSWKPKVAAMVPSYGQKLNASPDLTNRIRRMTSQTLGLPYVEVPASLNGAMRDAGAKLPAKRNLNSEQQAL</sequence>
<dbReference type="Gene3D" id="3.50.50.60">
    <property type="entry name" value="FAD/NAD(P)-binding domain"/>
    <property type="match status" value="1"/>
</dbReference>
<dbReference type="EC" id="1.1.5.4" evidence="9"/>
<evidence type="ECO:0000313" key="10">
    <source>
        <dbReference type="EMBL" id="KEZ17744.1"/>
    </source>
</evidence>
<keyword evidence="6 9" id="KW-0285">Flavoprotein</keyword>
<accession>A0A084EIF2</accession>
<dbReference type="Pfam" id="PF06039">
    <property type="entry name" value="Mqo"/>
    <property type="match status" value="1"/>
</dbReference>
<dbReference type="GO" id="GO:0008924">
    <property type="term" value="F:L-malate dehydrogenase (quinone) activity"/>
    <property type="evidence" value="ECO:0007669"/>
    <property type="project" value="UniProtKB-UniRule"/>
</dbReference>
<dbReference type="PATRIC" id="fig|13690.10.peg.3308"/>
<evidence type="ECO:0000256" key="2">
    <source>
        <dbReference type="ARBA" id="ARBA00001974"/>
    </source>
</evidence>
<comment type="cofactor">
    <cofactor evidence="2 9">
        <name>FAD</name>
        <dbReference type="ChEBI" id="CHEBI:57692"/>
    </cofactor>
</comment>
<keyword evidence="7 9" id="KW-0274">FAD</keyword>
<evidence type="ECO:0000313" key="11">
    <source>
        <dbReference type="Proteomes" id="UP000028534"/>
    </source>
</evidence>
<evidence type="ECO:0000256" key="5">
    <source>
        <dbReference type="ARBA" id="ARBA00022532"/>
    </source>
</evidence>
<dbReference type="UniPathway" id="UPA00223">
    <property type="reaction ID" value="UER01008"/>
</dbReference>
<dbReference type="GO" id="GO:0006099">
    <property type="term" value="P:tricarboxylic acid cycle"/>
    <property type="evidence" value="ECO:0007669"/>
    <property type="project" value="UniProtKB-UniRule"/>
</dbReference>
<evidence type="ECO:0000256" key="1">
    <source>
        <dbReference type="ARBA" id="ARBA00001139"/>
    </source>
</evidence>
<evidence type="ECO:0000256" key="8">
    <source>
        <dbReference type="ARBA" id="ARBA00023002"/>
    </source>
</evidence>
<comment type="pathway">
    <text evidence="3 9">Carbohydrate metabolism; tricarboxylic acid cycle; oxaloacetate from (S)-malate (quinone route): step 1/1.</text>
</comment>
<dbReference type="NCBIfam" id="NF003611">
    <property type="entry name" value="PRK05257.3-2"/>
    <property type="match status" value="1"/>
</dbReference>
<name>A0A084EIF2_SPHYA</name>
<keyword evidence="8 9" id="KW-0560">Oxidoreductase</keyword>
<dbReference type="NCBIfam" id="NF009875">
    <property type="entry name" value="PRK13339.1"/>
    <property type="match status" value="1"/>
</dbReference>
<dbReference type="EMBL" id="JGVR01000020">
    <property type="protein sequence ID" value="KEZ17744.1"/>
    <property type="molecule type" value="Genomic_DNA"/>
</dbReference>
<dbReference type="InterPro" id="IPR006231">
    <property type="entry name" value="MQO"/>
</dbReference>
<comment type="caution">
    <text evidence="10">The sequence shown here is derived from an EMBL/GenBank/DDBJ whole genome shotgun (WGS) entry which is preliminary data.</text>
</comment>
<dbReference type="SUPFAM" id="SSF51905">
    <property type="entry name" value="FAD/NAD(P)-binding domain"/>
    <property type="match status" value="1"/>
</dbReference>
<evidence type="ECO:0000256" key="6">
    <source>
        <dbReference type="ARBA" id="ARBA00022630"/>
    </source>
</evidence>
<dbReference type="Gene3D" id="3.30.9.10">
    <property type="entry name" value="D-Amino Acid Oxidase, subunit A, domain 2"/>
    <property type="match status" value="1"/>
</dbReference>